<keyword evidence="3" id="KW-1133">Transmembrane helix</keyword>
<dbReference type="EMBL" id="BDMD01000043">
    <property type="protein sequence ID" value="GBF09146.1"/>
    <property type="molecule type" value="Genomic_DNA"/>
</dbReference>
<dbReference type="Pfam" id="PF01066">
    <property type="entry name" value="CDP-OH_P_transf"/>
    <property type="match status" value="1"/>
</dbReference>
<proteinExistence type="inferred from homology"/>
<comment type="caution">
    <text evidence="4">The sequence shown here is derived from an EMBL/GenBank/DDBJ whole genome shotgun (WGS) entry which is preliminary data.</text>
</comment>
<keyword evidence="1 2" id="KW-0808">Transferase</keyword>
<dbReference type="OrthoDB" id="9904at2157"/>
<feature type="transmembrane region" description="Helical" evidence="3">
    <location>
        <begin position="20"/>
        <end position="35"/>
    </location>
</feature>
<dbReference type="Proteomes" id="UP000291213">
    <property type="component" value="Unassembled WGS sequence"/>
</dbReference>
<name>A0A401H9K1_AERPX</name>
<dbReference type="PROSITE" id="PS00379">
    <property type="entry name" value="CDP_ALCOHOL_P_TRANSF"/>
    <property type="match status" value="1"/>
</dbReference>
<feature type="transmembrane region" description="Helical" evidence="3">
    <location>
        <begin position="185"/>
        <end position="207"/>
    </location>
</feature>
<evidence type="ECO:0000256" key="2">
    <source>
        <dbReference type="RuleBase" id="RU003750"/>
    </source>
</evidence>
<dbReference type="InterPro" id="IPR000462">
    <property type="entry name" value="CDP-OH_P_trans"/>
</dbReference>
<organism evidence="4 5">
    <name type="scientific">Aeropyrum pernix</name>
    <dbReference type="NCBI Taxonomy" id="56636"/>
    <lineage>
        <taxon>Archaea</taxon>
        <taxon>Thermoproteota</taxon>
        <taxon>Thermoprotei</taxon>
        <taxon>Desulfurococcales</taxon>
        <taxon>Desulfurococcaceae</taxon>
        <taxon>Aeropyrum</taxon>
    </lineage>
</organism>
<sequence>MNGDSKPTDGPVSRFLNRRIASAIASAIIALNLPLTPNMLSLISFLTAAAAAMFIAGGQLLVGGLLVQLSSVLDGVDGIVARRLRAASKAGGFLDTMLDRYADTVIYLALAYAAATTHSLETWAVLTAVLAVSGDIMVSYLHTRGERDAGVHPSLVGPLDSLASRDVRLLVVAIITAVGRPLEAMAAVALLSHAYVAVKSIYLFSLLKTKGV</sequence>
<dbReference type="GO" id="GO:0016780">
    <property type="term" value="F:phosphotransferase activity, for other substituted phosphate groups"/>
    <property type="evidence" value="ECO:0007669"/>
    <property type="project" value="InterPro"/>
</dbReference>
<accession>A0A401H9K1</accession>
<protein>
    <submittedName>
        <fullName evidence="4">Putative CDP-alcohol phosphatidyltransferase</fullName>
    </submittedName>
</protein>
<evidence type="ECO:0000313" key="5">
    <source>
        <dbReference type="Proteomes" id="UP000291213"/>
    </source>
</evidence>
<keyword evidence="3" id="KW-0472">Membrane</keyword>
<dbReference type="AlphaFoldDB" id="A0A401H9K1"/>
<evidence type="ECO:0000256" key="3">
    <source>
        <dbReference type="SAM" id="Phobius"/>
    </source>
</evidence>
<dbReference type="Gene3D" id="1.20.120.1760">
    <property type="match status" value="1"/>
</dbReference>
<reference evidence="4 5" key="1">
    <citation type="submission" date="2017-02" db="EMBL/GenBank/DDBJ databases">
        <title>isolation and characterization of a novel temperate virus Aeropyrum globular virus 1 infecting hyperthermophilic archaeon Aeropyrum.</title>
        <authorList>
            <person name="Yumiya M."/>
            <person name="Yoshida T."/>
            <person name="Sako Y."/>
        </authorList>
    </citation>
    <scope>NUCLEOTIDE SEQUENCE [LARGE SCALE GENOMIC DNA]</scope>
    <source>
        <strain evidence="4 5">YK1-12-2013</strain>
    </source>
</reference>
<evidence type="ECO:0000313" key="4">
    <source>
        <dbReference type="EMBL" id="GBF09146.1"/>
    </source>
</evidence>
<evidence type="ECO:0000256" key="1">
    <source>
        <dbReference type="ARBA" id="ARBA00022679"/>
    </source>
</evidence>
<comment type="similarity">
    <text evidence="2">Belongs to the CDP-alcohol phosphatidyltransferase class-I family.</text>
</comment>
<dbReference type="GO" id="GO:0008654">
    <property type="term" value="P:phospholipid biosynthetic process"/>
    <property type="evidence" value="ECO:0007669"/>
    <property type="project" value="InterPro"/>
</dbReference>
<dbReference type="RefSeq" id="WP_131160146.1">
    <property type="nucleotide sequence ID" value="NZ_BDMD01000043.1"/>
</dbReference>
<feature type="transmembrane region" description="Helical" evidence="3">
    <location>
        <begin position="42"/>
        <end position="67"/>
    </location>
</feature>
<keyword evidence="3" id="KW-0812">Transmembrane</keyword>
<dbReference type="InterPro" id="IPR043130">
    <property type="entry name" value="CDP-OH_PTrfase_TM_dom"/>
</dbReference>
<dbReference type="InterPro" id="IPR048254">
    <property type="entry name" value="CDP_ALCOHOL_P_TRANSF_CS"/>
</dbReference>
<dbReference type="GO" id="GO:0016020">
    <property type="term" value="C:membrane"/>
    <property type="evidence" value="ECO:0007669"/>
    <property type="project" value="InterPro"/>
</dbReference>
<gene>
    <name evidence="4" type="ORF">apy_08710</name>
</gene>